<evidence type="ECO:0000256" key="3">
    <source>
        <dbReference type="ARBA" id="ARBA00022691"/>
    </source>
</evidence>
<keyword evidence="8" id="KW-1185">Reference proteome</keyword>
<dbReference type="EC" id="2.1.1.-" evidence="7"/>
<dbReference type="GO" id="GO:0032259">
    <property type="term" value="P:methylation"/>
    <property type="evidence" value="ECO:0007669"/>
    <property type="project" value="UniProtKB-KW"/>
</dbReference>
<evidence type="ECO:0000259" key="6">
    <source>
        <dbReference type="Pfam" id="PF08100"/>
    </source>
</evidence>
<dbReference type="Pfam" id="PF08100">
    <property type="entry name" value="Dimerisation"/>
    <property type="match status" value="1"/>
</dbReference>
<dbReference type="EMBL" id="CAJNOB010000070">
    <property type="protein sequence ID" value="CAF0704998.1"/>
    <property type="molecule type" value="Genomic_DNA"/>
</dbReference>
<dbReference type="InterPro" id="IPR029063">
    <property type="entry name" value="SAM-dependent_MTases_sf"/>
</dbReference>
<gene>
    <name evidence="7" type="ORF">MPNT_80059</name>
</gene>
<sequence>MPKEEQKSFSEVFIQTVFSLAPARTLAAAIELDVFSAISSEGATATEVAGRIEATPRGTRMLLDALVTMALLKKRGKKYELFPETKQYLVKESPDYVGYMVEKNDLWENWTSLTEVIRTGEPVMAVDEEEKAQEFFPRLIRSLHILHREPARRLAEALRQPSGSVAQHVLDLGAGSGVWSLAILLVDPCTKATLQDFPQVLEHTRVFVEKTLGNNCRRVSYLTGDVKTVELGEASYDMAILGNLVHSEGEKSTRELLGRLYRALVPNGKVVILDMVPKEDRSGPPFAVFFALQMLLNTRYGDTFALEEYSDWLKEEGFLSVETLAIGWHSPAIVGTRIS</sequence>
<dbReference type="InterPro" id="IPR016461">
    <property type="entry name" value="COMT-like"/>
</dbReference>
<dbReference type="PIRSF" id="PIRSF005739">
    <property type="entry name" value="O-mtase"/>
    <property type="match status" value="1"/>
</dbReference>
<organism evidence="7 8">
    <name type="scientific">Candidatus Methylacidithermus pantelleriae</name>
    <dbReference type="NCBI Taxonomy" id="2744239"/>
    <lineage>
        <taxon>Bacteria</taxon>
        <taxon>Pseudomonadati</taxon>
        <taxon>Verrucomicrobiota</taxon>
        <taxon>Methylacidiphilae</taxon>
        <taxon>Methylacidiphilales</taxon>
        <taxon>Methylacidiphilaceae</taxon>
        <taxon>Candidatus Methylacidithermus</taxon>
    </lineage>
</organism>
<dbReference type="SUPFAM" id="SSF53335">
    <property type="entry name" value="S-adenosyl-L-methionine-dependent methyltransferases"/>
    <property type="match status" value="1"/>
</dbReference>
<evidence type="ECO:0000259" key="5">
    <source>
        <dbReference type="Pfam" id="PF00891"/>
    </source>
</evidence>
<dbReference type="InterPro" id="IPR001077">
    <property type="entry name" value="COMT_C"/>
</dbReference>
<dbReference type="AlphaFoldDB" id="A0A8J2BNG7"/>
<evidence type="ECO:0000313" key="8">
    <source>
        <dbReference type="Proteomes" id="UP000663859"/>
    </source>
</evidence>
<dbReference type="InterPro" id="IPR036388">
    <property type="entry name" value="WH-like_DNA-bd_sf"/>
</dbReference>
<evidence type="ECO:0000256" key="2">
    <source>
        <dbReference type="ARBA" id="ARBA00022679"/>
    </source>
</evidence>
<dbReference type="GO" id="GO:0046983">
    <property type="term" value="F:protein dimerization activity"/>
    <property type="evidence" value="ECO:0007669"/>
    <property type="project" value="InterPro"/>
</dbReference>
<proteinExistence type="predicted"/>
<keyword evidence="1 7" id="KW-0489">Methyltransferase</keyword>
<dbReference type="GO" id="GO:0008171">
    <property type="term" value="F:O-methyltransferase activity"/>
    <property type="evidence" value="ECO:0007669"/>
    <property type="project" value="InterPro"/>
</dbReference>
<dbReference type="Proteomes" id="UP000663859">
    <property type="component" value="Unassembled WGS sequence"/>
</dbReference>
<dbReference type="SUPFAM" id="SSF46785">
    <property type="entry name" value="Winged helix' DNA-binding domain"/>
    <property type="match status" value="1"/>
</dbReference>
<protein>
    <submittedName>
        <fullName evidence="7">Putative enzyme</fullName>
        <ecNumber evidence="7">2.1.1.-</ecNumber>
    </submittedName>
</protein>
<feature type="domain" description="O-methyltransferase C-terminal" evidence="5">
    <location>
        <begin position="158"/>
        <end position="318"/>
    </location>
</feature>
<dbReference type="Gene3D" id="1.10.10.10">
    <property type="entry name" value="Winged helix-like DNA-binding domain superfamily/Winged helix DNA-binding domain"/>
    <property type="match status" value="1"/>
</dbReference>
<feature type="active site" description="Proton acceptor" evidence="4">
    <location>
        <position position="246"/>
    </location>
</feature>
<evidence type="ECO:0000256" key="4">
    <source>
        <dbReference type="PIRSR" id="PIRSR005739-1"/>
    </source>
</evidence>
<dbReference type="PANTHER" id="PTHR11746">
    <property type="entry name" value="O-METHYLTRANSFERASE"/>
    <property type="match status" value="1"/>
</dbReference>
<dbReference type="PROSITE" id="PS51683">
    <property type="entry name" value="SAM_OMT_II"/>
    <property type="match status" value="1"/>
</dbReference>
<name>A0A8J2BNG7_9BACT</name>
<keyword evidence="3" id="KW-0949">S-adenosyl-L-methionine</keyword>
<feature type="domain" description="O-methyltransferase dimerisation" evidence="6">
    <location>
        <begin position="20"/>
        <end position="81"/>
    </location>
</feature>
<keyword evidence="2 7" id="KW-0808">Transferase</keyword>
<accession>A0A8J2BNG7</accession>
<evidence type="ECO:0000313" key="7">
    <source>
        <dbReference type="EMBL" id="CAF0704998.1"/>
    </source>
</evidence>
<dbReference type="Gene3D" id="3.40.50.150">
    <property type="entry name" value="Vaccinia Virus protein VP39"/>
    <property type="match status" value="1"/>
</dbReference>
<dbReference type="RefSeq" id="WP_174582594.1">
    <property type="nucleotide sequence ID" value="NZ_CAJNOB010000070.1"/>
</dbReference>
<dbReference type="InterPro" id="IPR012967">
    <property type="entry name" value="COMT_dimerisation"/>
</dbReference>
<reference evidence="7" key="1">
    <citation type="submission" date="2021-02" db="EMBL/GenBank/DDBJ databases">
        <authorList>
            <person name="Cremers G."/>
            <person name="Picone N."/>
        </authorList>
    </citation>
    <scope>NUCLEOTIDE SEQUENCE</scope>
    <source>
        <strain evidence="7">PQ17</strain>
    </source>
</reference>
<evidence type="ECO:0000256" key="1">
    <source>
        <dbReference type="ARBA" id="ARBA00022603"/>
    </source>
</evidence>
<dbReference type="Pfam" id="PF00891">
    <property type="entry name" value="Methyltransf_2"/>
    <property type="match status" value="1"/>
</dbReference>
<comment type="caution">
    <text evidence="7">The sequence shown here is derived from an EMBL/GenBank/DDBJ whole genome shotgun (WGS) entry which is preliminary data.</text>
</comment>
<dbReference type="InterPro" id="IPR036390">
    <property type="entry name" value="WH_DNA-bd_sf"/>
</dbReference>
<dbReference type="CDD" id="cd02440">
    <property type="entry name" value="AdoMet_MTases"/>
    <property type="match status" value="1"/>
</dbReference>